<dbReference type="GO" id="GO:0010181">
    <property type="term" value="F:FMN binding"/>
    <property type="evidence" value="ECO:0007669"/>
    <property type="project" value="InterPro"/>
</dbReference>
<feature type="domain" description="FMN-binding" evidence="16">
    <location>
        <begin position="103"/>
        <end position="199"/>
    </location>
</feature>
<dbReference type="SMART" id="SM00900">
    <property type="entry name" value="FMN_bind"/>
    <property type="match status" value="1"/>
</dbReference>
<dbReference type="EMBL" id="LAZR01031359">
    <property type="protein sequence ID" value="KKL53979.1"/>
    <property type="molecule type" value="Genomic_DNA"/>
</dbReference>
<dbReference type="PANTHER" id="PTHR37838:SF1">
    <property type="entry name" value="NA(+)-TRANSLOCATING NADH-QUINONE REDUCTASE SUBUNIT C"/>
    <property type="match status" value="1"/>
</dbReference>
<evidence type="ECO:0000256" key="15">
    <source>
        <dbReference type="ARBA" id="ARBA00023201"/>
    </source>
</evidence>
<dbReference type="InterPro" id="IPR010204">
    <property type="entry name" value="NqrC"/>
</dbReference>
<evidence type="ECO:0000256" key="3">
    <source>
        <dbReference type="ARBA" id="ARBA00022519"/>
    </source>
</evidence>
<evidence type="ECO:0000256" key="5">
    <source>
        <dbReference type="ARBA" id="ARBA00022630"/>
    </source>
</evidence>
<reference evidence="17" key="1">
    <citation type="journal article" date="2015" name="Nature">
        <title>Complex archaea that bridge the gap between prokaryotes and eukaryotes.</title>
        <authorList>
            <person name="Spang A."/>
            <person name="Saw J.H."/>
            <person name="Jorgensen S.L."/>
            <person name="Zaremba-Niedzwiedzka K."/>
            <person name="Martijn J."/>
            <person name="Lind A.E."/>
            <person name="van Eijk R."/>
            <person name="Schleper C."/>
            <person name="Guy L."/>
            <person name="Ettema T.J."/>
        </authorList>
    </citation>
    <scope>NUCLEOTIDE SEQUENCE</scope>
</reference>
<evidence type="ECO:0000256" key="10">
    <source>
        <dbReference type="ARBA" id="ARBA00023027"/>
    </source>
</evidence>
<organism evidence="17">
    <name type="scientific">marine sediment metagenome</name>
    <dbReference type="NCBI Taxonomy" id="412755"/>
    <lineage>
        <taxon>unclassified sequences</taxon>
        <taxon>metagenomes</taxon>
        <taxon>ecological metagenomes</taxon>
    </lineage>
</organism>
<evidence type="ECO:0000256" key="12">
    <source>
        <dbReference type="ARBA" id="ARBA00023065"/>
    </source>
</evidence>
<evidence type="ECO:0000256" key="13">
    <source>
        <dbReference type="ARBA" id="ARBA00023075"/>
    </source>
</evidence>
<keyword evidence="15" id="KW-0739">Sodium transport</keyword>
<keyword evidence="5" id="KW-0285">Flavoprotein</keyword>
<evidence type="ECO:0000256" key="11">
    <source>
        <dbReference type="ARBA" id="ARBA00023053"/>
    </source>
</evidence>
<evidence type="ECO:0000259" key="16">
    <source>
        <dbReference type="SMART" id="SM00900"/>
    </source>
</evidence>
<keyword evidence="2" id="KW-1003">Cell membrane</keyword>
<keyword evidence="1" id="KW-0813">Transport</keyword>
<evidence type="ECO:0000256" key="1">
    <source>
        <dbReference type="ARBA" id="ARBA00022448"/>
    </source>
</evidence>
<protein>
    <recommendedName>
        <fullName evidence="16">FMN-binding domain-containing protein</fullName>
    </recommendedName>
</protein>
<keyword evidence="11" id="KW-0915">Sodium</keyword>
<dbReference type="InterPro" id="IPR007329">
    <property type="entry name" value="FMN-bd"/>
</dbReference>
<keyword evidence="9" id="KW-1133">Transmembrane helix</keyword>
<name>A0A0F9CXK2_9ZZZZ</name>
<keyword evidence="7" id="KW-0812">Transmembrane</keyword>
<evidence type="ECO:0000313" key="17">
    <source>
        <dbReference type="EMBL" id="KKL53979.1"/>
    </source>
</evidence>
<evidence type="ECO:0000256" key="8">
    <source>
        <dbReference type="ARBA" id="ARBA00022967"/>
    </source>
</evidence>
<keyword evidence="6" id="KW-0288">FMN</keyword>
<dbReference type="PANTHER" id="PTHR37838">
    <property type="entry name" value="NA(+)-TRANSLOCATING NADH-QUINONE REDUCTASE SUBUNIT C"/>
    <property type="match status" value="1"/>
</dbReference>
<evidence type="ECO:0000256" key="4">
    <source>
        <dbReference type="ARBA" id="ARBA00022553"/>
    </source>
</evidence>
<keyword evidence="10" id="KW-0520">NAD</keyword>
<dbReference type="GO" id="GO:0016020">
    <property type="term" value="C:membrane"/>
    <property type="evidence" value="ECO:0007669"/>
    <property type="project" value="InterPro"/>
</dbReference>
<accession>A0A0F9CXK2</accession>
<dbReference type="Pfam" id="PF04205">
    <property type="entry name" value="FMN_bind"/>
    <property type="match status" value="1"/>
</dbReference>
<dbReference type="AlphaFoldDB" id="A0A0F9CXK2"/>
<gene>
    <name evidence="17" type="ORF">LCGC14_2270000</name>
</gene>
<keyword evidence="4" id="KW-0597">Phosphoprotein</keyword>
<dbReference type="GO" id="GO:0006814">
    <property type="term" value="P:sodium ion transport"/>
    <property type="evidence" value="ECO:0007669"/>
    <property type="project" value="UniProtKB-KW"/>
</dbReference>
<keyword evidence="8" id="KW-1278">Translocase</keyword>
<evidence type="ECO:0000256" key="7">
    <source>
        <dbReference type="ARBA" id="ARBA00022692"/>
    </source>
</evidence>
<evidence type="ECO:0000256" key="2">
    <source>
        <dbReference type="ARBA" id="ARBA00022475"/>
    </source>
</evidence>
<keyword evidence="14" id="KW-0472">Membrane</keyword>
<proteinExistence type="predicted"/>
<keyword evidence="3" id="KW-0997">Cell inner membrane</keyword>
<dbReference type="GO" id="GO:0016655">
    <property type="term" value="F:oxidoreductase activity, acting on NAD(P)H, quinone or similar compound as acceptor"/>
    <property type="evidence" value="ECO:0007669"/>
    <property type="project" value="InterPro"/>
</dbReference>
<keyword evidence="12" id="KW-0406">Ion transport</keyword>
<evidence type="ECO:0000256" key="9">
    <source>
        <dbReference type="ARBA" id="ARBA00022989"/>
    </source>
</evidence>
<evidence type="ECO:0000256" key="6">
    <source>
        <dbReference type="ARBA" id="ARBA00022643"/>
    </source>
</evidence>
<sequence>MKDSLHTLLYAVVLGLICATALTAVDRFTADRKEANAKAEKIRNILGVLGVPFNSDASSEDLVKIYNDNVSEKPLGKLTTYVYRSSSGNSDVEAVAVPFAGPGLWGPIKGFLALDMDKETIVGITFYQQEETPGLGGEIVSPSFRRQFEGKTIRDIKGNPGILIRRGGAKYPNGVNAMTGATMTCDKVEAMLNIVINRIVQERDKHGR</sequence>
<evidence type="ECO:0000256" key="14">
    <source>
        <dbReference type="ARBA" id="ARBA00023136"/>
    </source>
</evidence>
<comment type="caution">
    <text evidence="17">The sequence shown here is derived from an EMBL/GenBank/DDBJ whole genome shotgun (WGS) entry which is preliminary data.</text>
</comment>
<keyword evidence="13" id="KW-0830">Ubiquinone</keyword>